<evidence type="ECO:0000313" key="4">
    <source>
        <dbReference type="Proteomes" id="UP001236014"/>
    </source>
</evidence>
<accession>A0A9Y2IM13</accession>
<dbReference type="EMBL" id="CP127294">
    <property type="protein sequence ID" value="WIX80803.1"/>
    <property type="molecule type" value="Genomic_DNA"/>
</dbReference>
<feature type="compositionally biased region" description="Low complexity" evidence="1">
    <location>
        <begin position="24"/>
        <end position="43"/>
    </location>
</feature>
<dbReference type="AlphaFoldDB" id="A0A9Y2IM13"/>
<name>A0A9Y2IM13_9PSEU</name>
<dbReference type="InterPro" id="IPR005297">
    <property type="entry name" value="Lipoprotein_repeat"/>
</dbReference>
<dbReference type="PANTHER" id="PTHR39335:SF1">
    <property type="entry name" value="BLL4220 PROTEIN"/>
    <property type="match status" value="1"/>
</dbReference>
<organism evidence="3 4">
    <name type="scientific">Amycolatopsis carbonis</name>
    <dbReference type="NCBI Taxonomy" id="715471"/>
    <lineage>
        <taxon>Bacteria</taxon>
        <taxon>Bacillati</taxon>
        <taxon>Actinomycetota</taxon>
        <taxon>Actinomycetes</taxon>
        <taxon>Pseudonocardiales</taxon>
        <taxon>Pseudonocardiaceae</taxon>
        <taxon>Amycolatopsis</taxon>
    </lineage>
</organism>
<feature type="region of interest" description="Disordered" evidence="1">
    <location>
        <begin position="24"/>
        <end position="46"/>
    </location>
</feature>
<dbReference type="GO" id="GO:0043448">
    <property type="term" value="P:alkane catabolic process"/>
    <property type="evidence" value="ECO:0007669"/>
    <property type="project" value="TreeGrafter"/>
</dbReference>
<proteinExistence type="predicted"/>
<dbReference type="PROSITE" id="PS51257">
    <property type="entry name" value="PROKAR_LIPOPROTEIN"/>
    <property type="match status" value="1"/>
</dbReference>
<keyword evidence="2" id="KW-0732">Signal</keyword>
<feature type="signal peptide" evidence="2">
    <location>
        <begin position="1"/>
        <end position="30"/>
    </location>
</feature>
<dbReference type="PANTHER" id="PTHR39335">
    <property type="entry name" value="BLL4220 PROTEIN"/>
    <property type="match status" value="1"/>
</dbReference>
<keyword evidence="4" id="KW-1185">Reference proteome</keyword>
<dbReference type="KEGG" id="acab:QRX50_08565"/>
<dbReference type="Proteomes" id="UP001236014">
    <property type="component" value="Chromosome"/>
</dbReference>
<sequence length="159" mass="15950">MRVSIVLAGVALLGTLAACGSTATSGSASAPEGSSPASPASSGDVKIGQSGLGPILTDSSGRTLYAFADDISGTSTCGDDCLATWPALTGGKDFQAGAGTDQKLLTATERTPGVEQAKYGKWPLYYYVGDQGPGDVDGQGVDNLWFAVGADGKLIKKTP</sequence>
<dbReference type="RefSeq" id="WP_285971420.1">
    <property type="nucleotide sequence ID" value="NZ_CP127294.1"/>
</dbReference>
<protein>
    <recommendedName>
        <fullName evidence="5">Lipoprotein</fullName>
    </recommendedName>
</protein>
<feature type="chain" id="PRO_5040893055" description="Lipoprotein" evidence="2">
    <location>
        <begin position="31"/>
        <end position="159"/>
    </location>
</feature>
<dbReference type="Pfam" id="PF03640">
    <property type="entry name" value="Lipoprotein_15"/>
    <property type="match status" value="2"/>
</dbReference>
<evidence type="ECO:0000256" key="1">
    <source>
        <dbReference type="SAM" id="MobiDB-lite"/>
    </source>
</evidence>
<evidence type="ECO:0000313" key="3">
    <source>
        <dbReference type="EMBL" id="WIX80803.1"/>
    </source>
</evidence>
<gene>
    <name evidence="3" type="ORF">QRX50_08565</name>
</gene>
<evidence type="ECO:0008006" key="5">
    <source>
        <dbReference type="Google" id="ProtNLM"/>
    </source>
</evidence>
<reference evidence="3 4" key="1">
    <citation type="submission" date="2023-06" db="EMBL/GenBank/DDBJ databases">
        <authorList>
            <person name="Oyuntsetseg B."/>
            <person name="Kim S.B."/>
        </authorList>
    </citation>
    <scope>NUCLEOTIDE SEQUENCE [LARGE SCALE GENOMIC DNA]</scope>
    <source>
        <strain evidence="3 4">2-15</strain>
    </source>
</reference>
<evidence type="ECO:0000256" key="2">
    <source>
        <dbReference type="SAM" id="SignalP"/>
    </source>
</evidence>